<reference evidence="2 3" key="1">
    <citation type="submission" date="2018-06" db="EMBL/GenBank/DDBJ databases">
        <authorList>
            <consortium name="Pathogen Informatics"/>
            <person name="Doyle S."/>
        </authorList>
    </citation>
    <scope>NUCLEOTIDE SEQUENCE [LARGE SCALE GENOMIC DNA]</scope>
    <source>
        <strain evidence="2 3">NCTC13063</strain>
    </source>
</reference>
<dbReference type="Proteomes" id="UP000255283">
    <property type="component" value="Unassembled WGS sequence"/>
</dbReference>
<proteinExistence type="predicted"/>
<feature type="transmembrane region" description="Helical" evidence="1">
    <location>
        <begin position="114"/>
        <end position="137"/>
    </location>
</feature>
<dbReference type="AlphaFoldDB" id="A0AAQ1ZLJ6"/>
<sequence>MTAKYNFIYEKLVTADDDVLGLIAYGIYKQHKIEFITKIKEDQHREPTQEECNTFFAASTTDSQLNNYRSQAETLLSETVGNIAKEELKHHEDEMLRNYQKEIKGCIPGNWTNFSLSVVAGVVSTILFSVIAGLFYFMGETSERSTKVRTQELMEKIQPVQQDSLSMHK</sequence>
<comment type="caution">
    <text evidence="2">The sequence shown here is derived from an EMBL/GenBank/DDBJ whole genome shotgun (WGS) entry which is preliminary data.</text>
</comment>
<gene>
    <name evidence="2" type="ORF">NCTC13063_02268</name>
</gene>
<organism evidence="2 3">
    <name type="scientific">Segatella buccae</name>
    <dbReference type="NCBI Taxonomy" id="28126"/>
    <lineage>
        <taxon>Bacteria</taxon>
        <taxon>Pseudomonadati</taxon>
        <taxon>Bacteroidota</taxon>
        <taxon>Bacteroidia</taxon>
        <taxon>Bacteroidales</taxon>
        <taxon>Prevotellaceae</taxon>
        <taxon>Segatella</taxon>
    </lineage>
</organism>
<protein>
    <submittedName>
        <fullName evidence="2">Uncharacterized protein</fullName>
    </submittedName>
</protein>
<evidence type="ECO:0000256" key="1">
    <source>
        <dbReference type="SAM" id="Phobius"/>
    </source>
</evidence>
<keyword evidence="1" id="KW-1133">Transmembrane helix</keyword>
<evidence type="ECO:0000313" key="3">
    <source>
        <dbReference type="Proteomes" id="UP000255283"/>
    </source>
</evidence>
<accession>A0AAQ1ZLJ6</accession>
<dbReference type="RefSeq" id="WP_115154236.1">
    <property type="nucleotide sequence ID" value="NZ_DBFWLE010000026.1"/>
</dbReference>
<dbReference type="EMBL" id="UGTJ01000002">
    <property type="protein sequence ID" value="SUB96509.1"/>
    <property type="molecule type" value="Genomic_DNA"/>
</dbReference>
<name>A0AAQ1ZLJ6_9BACT</name>
<keyword evidence="1" id="KW-0472">Membrane</keyword>
<keyword evidence="1" id="KW-0812">Transmembrane</keyword>
<evidence type="ECO:0000313" key="2">
    <source>
        <dbReference type="EMBL" id="SUB96509.1"/>
    </source>
</evidence>